<organism evidence="1 2">
    <name type="scientific">Lasiodiplodia mahajangana</name>
    <dbReference type="NCBI Taxonomy" id="1108764"/>
    <lineage>
        <taxon>Eukaryota</taxon>
        <taxon>Fungi</taxon>
        <taxon>Dikarya</taxon>
        <taxon>Ascomycota</taxon>
        <taxon>Pezizomycotina</taxon>
        <taxon>Dothideomycetes</taxon>
        <taxon>Dothideomycetes incertae sedis</taxon>
        <taxon>Botryosphaeriales</taxon>
        <taxon>Botryosphaeriaceae</taxon>
        <taxon>Lasiodiplodia</taxon>
    </lineage>
</organism>
<name>A0ACC2J3Q3_9PEZI</name>
<keyword evidence="2" id="KW-1185">Reference proteome</keyword>
<dbReference type="EMBL" id="JAPUUL010003689">
    <property type="protein sequence ID" value="KAJ8121947.1"/>
    <property type="molecule type" value="Genomic_DNA"/>
</dbReference>
<reference evidence="1" key="1">
    <citation type="submission" date="2022-12" db="EMBL/GenBank/DDBJ databases">
        <title>Genome Sequence of Lasiodiplodia mahajangana.</title>
        <authorList>
            <person name="Buettner E."/>
        </authorList>
    </citation>
    <scope>NUCLEOTIDE SEQUENCE</scope>
    <source>
        <strain evidence="1">VT137</strain>
    </source>
</reference>
<evidence type="ECO:0000313" key="2">
    <source>
        <dbReference type="Proteomes" id="UP001153332"/>
    </source>
</evidence>
<comment type="caution">
    <text evidence="1">The sequence shown here is derived from an EMBL/GenBank/DDBJ whole genome shotgun (WGS) entry which is preliminary data.</text>
</comment>
<protein>
    <submittedName>
        <fullName evidence="1">Uncharacterized protein</fullName>
    </submittedName>
</protein>
<gene>
    <name evidence="1" type="ORF">O1611_g9968</name>
</gene>
<sequence>MDQLNGPVIDIIRVADYGNDVEYDDLVRDPGLTLNGIAQSRRIGAFLHMNNARLILSSPLRRAIQTAGHALAPMIQDGVPIHLIPTLQAPDGQVFNTGSPWQELREEFGSAINVDLLHNGWYALCLDDIREQARQVRVAIRQIASQFGDNDRIVVVTHGPLIEELIHGSPHLNNAGIACCRFLNYHDYQATLVDISGDLDDSPDATPPNGLINDYWGINFN</sequence>
<proteinExistence type="predicted"/>
<evidence type="ECO:0000313" key="1">
    <source>
        <dbReference type="EMBL" id="KAJ8121947.1"/>
    </source>
</evidence>
<accession>A0ACC2J3Q3</accession>
<dbReference type="Proteomes" id="UP001153332">
    <property type="component" value="Unassembled WGS sequence"/>
</dbReference>